<evidence type="ECO:0008006" key="3">
    <source>
        <dbReference type="Google" id="ProtNLM"/>
    </source>
</evidence>
<dbReference type="EMBL" id="BAABWU010000015">
    <property type="protein sequence ID" value="GAA6197877.1"/>
    <property type="molecule type" value="Genomic_DNA"/>
</dbReference>
<evidence type="ECO:0000313" key="1">
    <source>
        <dbReference type="EMBL" id="GAA6197877.1"/>
    </source>
</evidence>
<proteinExistence type="predicted"/>
<name>A0ABQ0APT0_9RHOB</name>
<comment type="caution">
    <text evidence="1">The sequence shown here is derived from an EMBL/GenBank/DDBJ whole genome shotgun (WGS) entry which is preliminary data.</text>
</comment>
<organism evidence="1 2">
    <name type="scientific">Pseudophaeobacter arcticus</name>
    <dbReference type="NCBI Taxonomy" id="385492"/>
    <lineage>
        <taxon>Bacteria</taxon>
        <taxon>Pseudomonadati</taxon>
        <taxon>Pseudomonadota</taxon>
        <taxon>Alphaproteobacteria</taxon>
        <taxon>Rhodobacterales</taxon>
        <taxon>Paracoccaceae</taxon>
        <taxon>Pseudophaeobacter</taxon>
    </lineage>
</organism>
<reference evidence="1 2" key="1">
    <citation type="submission" date="2024-04" db="EMBL/GenBank/DDBJ databases">
        <title>Draft genome sequence of Pseudophaeobacter arcticus NBRC 116598.</title>
        <authorList>
            <person name="Miyakawa T."/>
            <person name="Kusuya Y."/>
            <person name="Miura T."/>
        </authorList>
    </citation>
    <scope>NUCLEOTIDE SEQUENCE [LARGE SCALE GENOMIC DNA]</scope>
    <source>
        <strain evidence="1 2">SU-CL00105</strain>
    </source>
</reference>
<dbReference type="Proteomes" id="UP001441944">
    <property type="component" value="Unassembled WGS sequence"/>
</dbReference>
<evidence type="ECO:0000313" key="2">
    <source>
        <dbReference type="Proteomes" id="UP001441944"/>
    </source>
</evidence>
<accession>A0ABQ0APT0</accession>
<gene>
    <name evidence="1" type="ORF">NBRC116598_33220</name>
</gene>
<keyword evidence="2" id="KW-1185">Reference proteome</keyword>
<protein>
    <recommendedName>
        <fullName evidence="3">Transcriptional regulator, AlpA family</fullName>
    </recommendedName>
</protein>
<sequence>MGRISPIAVSETTAAKMMDMAPTEFRRLVQSGSLPLPVKITGNLERWRVSDLEGVLTGNAMNEDEFSW</sequence>